<proteinExistence type="predicted"/>
<dbReference type="Gene3D" id="3.40.50.300">
    <property type="entry name" value="P-loop containing nucleotide triphosphate hydrolases"/>
    <property type="match status" value="2"/>
</dbReference>
<dbReference type="GO" id="GO:0005524">
    <property type="term" value="F:ATP binding"/>
    <property type="evidence" value="ECO:0007669"/>
    <property type="project" value="UniProtKB-KW"/>
</dbReference>
<protein>
    <recommendedName>
        <fullName evidence="9">AAA+ ATPase domain-containing protein</fullName>
    </recommendedName>
</protein>
<dbReference type="SUPFAM" id="SSF52540">
    <property type="entry name" value="P-loop containing nucleoside triphosphate hydrolases"/>
    <property type="match status" value="2"/>
</dbReference>
<dbReference type="InterPro" id="IPR003593">
    <property type="entry name" value="AAA+_ATPase"/>
</dbReference>
<dbReference type="FunFam" id="3.40.50.300:FF:000025">
    <property type="entry name" value="ATP-dependent Clp protease subunit"/>
    <property type="match status" value="1"/>
</dbReference>
<dbReference type="PRINTS" id="PR00300">
    <property type="entry name" value="CLPPROTEASEA"/>
</dbReference>
<dbReference type="InterPro" id="IPR001270">
    <property type="entry name" value="ClpA/B"/>
</dbReference>
<feature type="domain" description="AAA+ ATPase" evidence="5">
    <location>
        <begin position="311"/>
        <end position="466"/>
    </location>
</feature>
<keyword evidence="2" id="KW-0547">Nucleotide-binding</keyword>
<dbReference type="InterPro" id="IPR019489">
    <property type="entry name" value="Clp_ATPase_C"/>
</dbReference>
<dbReference type="InterPro" id="IPR050130">
    <property type="entry name" value="ClpA_ClpB"/>
</dbReference>
<dbReference type="GO" id="GO:0034605">
    <property type="term" value="P:cellular response to heat"/>
    <property type="evidence" value="ECO:0007669"/>
    <property type="project" value="TreeGrafter"/>
</dbReference>
<dbReference type="GO" id="GO:0016887">
    <property type="term" value="F:ATP hydrolysis activity"/>
    <property type="evidence" value="ECO:0007669"/>
    <property type="project" value="InterPro"/>
</dbReference>
<dbReference type="CDD" id="cd19499">
    <property type="entry name" value="RecA-like_ClpB_Hsp104-like"/>
    <property type="match status" value="1"/>
</dbReference>
<keyword evidence="1" id="KW-0677">Repeat</keyword>
<evidence type="ECO:0000313" key="7">
    <source>
        <dbReference type="EMBL" id="OGG70968.1"/>
    </source>
</evidence>
<evidence type="ECO:0008006" key="9">
    <source>
        <dbReference type="Google" id="ProtNLM"/>
    </source>
</evidence>
<dbReference type="InterPro" id="IPR027417">
    <property type="entry name" value="P-loop_NTPase"/>
</dbReference>
<dbReference type="InterPro" id="IPR003959">
    <property type="entry name" value="ATPase_AAA_core"/>
</dbReference>
<dbReference type="CDD" id="cd00009">
    <property type="entry name" value="AAA"/>
    <property type="match status" value="1"/>
</dbReference>
<feature type="domain" description="Clp ATPase C-terminal" evidence="6">
    <location>
        <begin position="484"/>
        <end position="554"/>
    </location>
</feature>
<keyword evidence="4" id="KW-0143">Chaperone</keyword>
<dbReference type="InterPro" id="IPR041664">
    <property type="entry name" value="AAA_16"/>
</dbReference>
<dbReference type="Gene3D" id="1.10.8.60">
    <property type="match status" value="2"/>
</dbReference>
<dbReference type="PANTHER" id="PTHR11638">
    <property type="entry name" value="ATP-DEPENDENT CLP PROTEASE"/>
    <property type="match status" value="1"/>
</dbReference>
<dbReference type="PANTHER" id="PTHR11638:SF18">
    <property type="entry name" value="HEAT SHOCK PROTEIN 104"/>
    <property type="match status" value="1"/>
</dbReference>
<dbReference type="Pfam" id="PF13191">
    <property type="entry name" value="AAA_16"/>
    <property type="match status" value="1"/>
</dbReference>
<reference evidence="7 8" key="1">
    <citation type="journal article" date="2016" name="Nat. Commun.">
        <title>Thousands of microbial genomes shed light on interconnected biogeochemical processes in an aquifer system.</title>
        <authorList>
            <person name="Anantharaman K."/>
            <person name="Brown C.T."/>
            <person name="Hug L.A."/>
            <person name="Sharon I."/>
            <person name="Castelle C.J."/>
            <person name="Probst A.J."/>
            <person name="Thomas B.C."/>
            <person name="Singh A."/>
            <person name="Wilkins M.J."/>
            <person name="Karaoz U."/>
            <person name="Brodie E.L."/>
            <person name="Williams K.H."/>
            <person name="Hubbard S.S."/>
            <person name="Banfield J.F."/>
        </authorList>
    </citation>
    <scope>NUCLEOTIDE SEQUENCE [LARGE SCALE GENOMIC DNA]</scope>
</reference>
<dbReference type="Pfam" id="PF07724">
    <property type="entry name" value="AAA_2"/>
    <property type="match status" value="1"/>
</dbReference>
<evidence type="ECO:0000259" key="6">
    <source>
        <dbReference type="SMART" id="SM01086"/>
    </source>
</evidence>
<dbReference type="Proteomes" id="UP000176689">
    <property type="component" value="Unassembled WGS sequence"/>
</dbReference>
<dbReference type="GO" id="GO:0005737">
    <property type="term" value="C:cytoplasm"/>
    <property type="evidence" value="ECO:0007669"/>
    <property type="project" value="TreeGrafter"/>
</dbReference>
<dbReference type="Pfam" id="PF17871">
    <property type="entry name" value="AAA_lid_9"/>
    <property type="match status" value="1"/>
</dbReference>
<evidence type="ECO:0000259" key="5">
    <source>
        <dbReference type="SMART" id="SM00382"/>
    </source>
</evidence>
<dbReference type="InterPro" id="IPR041546">
    <property type="entry name" value="ClpA/ClpB_AAA_lid"/>
</dbReference>
<accession>A0A1F6EBB7</accession>
<evidence type="ECO:0000256" key="1">
    <source>
        <dbReference type="ARBA" id="ARBA00022737"/>
    </source>
</evidence>
<dbReference type="AlphaFoldDB" id="A0A1F6EBB7"/>
<evidence type="ECO:0000256" key="2">
    <source>
        <dbReference type="ARBA" id="ARBA00022741"/>
    </source>
</evidence>
<dbReference type="SMART" id="SM01086">
    <property type="entry name" value="ClpB_D2-small"/>
    <property type="match status" value="1"/>
</dbReference>
<keyword evidence="3" id="KW-0067">ATP-binding</keyword>
<evidence type="ECO:0000313" key="8">
    <source>
        <dbReference type="Proteomes" id="UP000176689"/>
    </source>
</evidence>
<gene>
    <name evidence="7" type="ORF">A3F27_00845</name>
</gene>
<organism evidence="7 8">
    <name type="scientific">Candidatus Kaiserbacteria bacterium RIFCSPHIGHO2_12_FULL_53_13</name>
    <dbReference type="NCBI Taxonomy" id="1798502"/>
    <lineage>
        <taxon>Bacteria</taxon>
        <taxon>Candidatus Kaiseribacteriota</taxon>
    </lineage>
</organism>
<name>A0A1F6EBB7_9BACT</name>
<evidence type="ECO:0000256" key="3">
    <source>
        <dbReference type="ARBA" id="ARBA00022840"/>
    </source>
</evidence>
<sequence>MNNANKRIAYSDLREEALRGRLPVLVGRKDEIERLNRLLGRRTSNNVLIVGQGGCGKTALAWGWARHMSERAECGQYAFLQLDTEHIYEFENDTALEERYAEAFAHVPSCVLFVDDFGREVYKNLVLAQRTHRLYKLLLARPDVHVVLALQTHEYAWLEREYPAFVHSFETIVLKQQSAFEYGRVLSKKMPLLNAARRVIVPDSSLQEIVSFAERYPALGQLPRSAIRLLDESISLCASQKQKMLTSDSIARVVEGKTGIPRARVTEDELQSVKHLEENLNKRIVNQKGAIAKIAATLQRAKLGLRNPNRPLGSFLLLGPSGSGKTETAKCVAEIMFGRSESFTRIDMSEFQQDHTVQRLIGAPPGYIGYEEGGALTNALRQEPHSLVLLDEIEKAHPKVFDVFLQVLDDGRLTSGQNETVDARNAIIMATSNAAVAEILEAHAKGENIEDESFIRERAIPILVKTFRPEFINRFDSILLFKPLSIPSLVQVAQLEIKKIEKRLTKYMVRFEVEPRVLEDRIRRMADPRFGARPVKRFIEETCETLLVESLLTANK</sequence>
<evidence type="ECO:0000256" key="4">
    <source>
        <dbReference type="ARBA" id="ARBA00023186"/>
    </source>
</evidence>
<dbReference type="Pfam" id="PF10431">
    <property type="entry name" value="ClpB_D2-small"/>
    <property type="match status" value="1"/>
</dbReference>
<comment type="caution">
    <text evidence="7">The sequence shown here is derived from an EMBL/GenBank/DDBJ whole genome shotgun (WGS) entry which is preliminary data.</text>
</comment>
<dbReference type="SMART" id="SM00382">
    <property type="entry name" value="AAA"/>
    <property type="match status" value="2"/>
</dbReference>
<feature type="domain" description="AAA+ ATPase" evidence="5">
    <location>
        <begin position="43"/>
        <end position="152"/>
    </location>
</feature>
<dbReference type="EMBL" id="MFLP01000019">
    <property type="protein sequence ID" value="OGG70968.1"/>
    <property type="molecule type" value="Genomic_DNA"/>
</dbReference>